<name>A0ABT1NAM7_9GAMM</name>
<organism evidence="2 3">
    <name type="scientific">Photobacterium pectinilyticum</name>
    <dbReference type="NCBI Taxonomy" id="2906793"/>
    <lineage>
        <taxon>Bacteria</taxon>
        <taxon>Pseudomonadati</taxon>
        <taxon>Pseudomonadota</taxon>
        <taxon>Gammaproteobacteria</taxon>
        <taxon>Vibrionales</taxon>
        <taxon>Vibrionaceae</taxon>
        <taxon>Photobacterium</taxon>
    </lineage>
</organism>
<dbReference type="EMBL" id="JANEYT010000067">
    <property type="protein sequence ID" value="MCQ1060369.1"/>
    <property type="molecule type" value="Genomic_DNA"/>
</dbReference>
<dbReference type="Proteomes" id="UP001524460">
    <property type="component" value="Unassembled WGS sequence"/>
</dbReference>
<sequence length="55" mass="6576">MDFTQKMRLRGKAEEDLYFAQQDSELIEALHEMQKSGEIDSWHKIPKHSDEQNKQ</sequence>
<evidence type="ECO:0000313" key="2">
    <source>
        <dbReference type="EMBL" id="MCQ1060369.1"/>
    </source>
</evidence>
<feature type="region of interest" description="Disordered" evidence="1">
    <location>
        <begin position="35"/>
        <end position="55"/>
    </location>
</feature>
<protein>
    <submittedName>
        <fullName evidence="2">Uncharacterized protein</fullName>
    </submittedName>
</protein>
<comment type="caution">
    <text evidence="2">The sequence shown here is derived from an EMBL/GenBank/DDBJ whole genome shotgun (WGS) entry which is preliminary data.</text>
</comment>
<accession>A0ABT1NAM7</accession>
<gene>
    <name evidence="2" type="ORF">NHN17_20195</name>
</gene>
<dbReference type="RefSeq" id="WP_255044447.1">
    <property type="nucleotide sequence ID" value="NZ_JANEYT010000067.1"/>
</dbReference>
<evidence type="ECO:0000256" key="1">
    <source>
        <dbReference type="SAM" id="MobiDB-lite"/>
    </source>
</evidence>
<keyword evidence="3" id="KW-1185">Reference proteome</keyword>
<proteinExistence type="predicted"/>
<reference evidence="2 3" key="1">
    <citation type="submission" date="2022-07" db="EMBL/GenBank/DDBJ databases">
        <title>Photobacterium pectinilyticum sp. nov., a marine bacterium isolated from surface seawater of Qingdao offshore.</title>
        <authorList>
            <person name="Wang X."/>
        </authorList>
    </citation>
    <scope>NUCLEOTIDE SEQUENCE [LARGE SCALE GENOMIC DNA]</scope>
    <source>
        <strain evidence="2 3">ZSDE20</strain>
    </source>
</reference>
<evidence type="ECO:0000313" key="3">
    <source>
        <dbReference type="Proteomes" id="UP001524460"/>
    </source>
</evidence>